<dbReference type="EMBL" id="CABWIE010000014">
    <property type="protein sequence ID" value="VWL93531.1"/>
    <property type="molecule type" value="Genomic_DNA"/>
</dbReference>
<dbReference type="SUPFAM" id="SSF51161">
    <property type="entry name" value="Trimeric LpxA-like enzymes"/>
    <property type="match status" value="1"/>
</dbReference>
<dbReference type="InterPro" id="IPR011004">
    <property type="entry name" value="Trimer_LpxA-like_sf"/>
</dbReference>
<dbReference type="PROSITE" id="PS00101">
    <property type="entry name" value="HEXAPEP_TRANSFERASES"/>
    <property type="match status" value="1"/>
</dbReference>
<dbReference type="PANTHER" id="PTHR42811">
    <property type="entry name" value="SERINE ACETYLTRANSFERASE"/>
    <property type="match status" value="1"/>
</dbReference>
<evidence type="ECO:0000256" key="2">
    <source>
        <dbReference type="ARBA" id="ARBA00022679"/>
    </source>
</evidence>
<dbReference type="InterPro" id="IPR001451">
    <property type="entry name" value="Hexapep"/>
</dbReference>
<name>A0A5K1IEM8_9ACTN</name>
<dbReference type="GO" id="GO:0009001">
    <property type="term" value="F:serine O-acetyltransferase activity"/>
    <property type="evidence" value="ECO:0007669"/>
    <property type="project" value="UniProtKB-EC"/>
</dbReference>
<keyword evidence="2 5" id="KW-0808">Transferase</keyword>
<evidence type="ECO:0000313" key="6">
    <source>
        <dbReference type="Proteomes" id="UP000361836"/>
    </source>
</evidence>
<dbReference type="EC" id="2.3.1.30" evidence="5"/>
<evidence type="ECO:0000313" key="5">
    <source>
        <dbReference type="EMBL" id="VWL93531.1"/>
    </source>
</evidence>
<evidence type="ECO:0000256" key="1">
    <source>
        <dbReference type="ARBA" id="ARBA00007274"/>
    </source>
</evidence>
<keyword evidence="6" id="KW-1185">Reference proteome</keyword>
<reference evidence="5 6" key="1">
    <citation type="submission" date="2019-10" db="EMBL/GenBank/DDBJ databases">
        <authorList>
            <person name="Wolf R A."/>
        </authorList>
    </citation>
    <scope>NUCLEOTIDE SEQUENCE [LARGE SCALE GENOMIC DNA]</scope>
    <source>
        <strain evidence="5">Collinsella_aerofaciens_MC2</strain>
    </source>
</reference>
<dbReference type="InterPro" id="IPR018357">
    <property type="entry name" value="Hexapep_transf_CS"/>
</dbReference>
<keyword evidence="3" id="KW-0677">Repeat</keyword>
<dbReference type="AlphaFoldDB" id="A0A5K1IEM8"/>
<organism evidence="5 6">
    <name type="scientific">Collinsella aerofaciens</name>
    <dbReference type="NCBI Taxonomy" id="74426"/>
    <lineage>
        <taxon>Bacteria</taxon>
        <taxon>Bacillati</taxon>
        <taxon>Actinomycetota</taxon>
        <taxon>Coriobacteriia</taxon>
        <taxon>Coriobacteriales</taxon>
        <taxon>Coriobacteriaceae</taxon>
        <taxon>Collinsella</taxon>
    </lineage>
</organism>
<comment type="similarity">
    <text evidence="1">Belongs to the transferase hexapeptide repeat family.</text>
</comment>
<sequence length="176" mass="19189">MGVFAKDTFHYFGSEGVKLGRLLGDFGYRYVFYLRMCQAGGLRKLLFTLPRKHLSRKCGLEISPSTQIGEGFYIGHPYGITVNAGAKLGRNVNIHKGSTIGQENRGHRKGVPTIGDRVYLGINSTVAGNVTIGNDVFIASNAFVNQDIPDHSIVIGNPCKVIETDNATEGYIINLL</sequence>
<evidence type="ECO:0000256" key="4">
    <source>
        <dbReference type="ARBA" id="ARBA00023315"/>
    </source>
</evidence>
<dbReference type="CDD" id="cd03354">
    <property type="entry name" value="LbH_SAT"/>
    <property type="match status" value="1"/>
</dbReference>
<dbReference type="Pfam" id="PF00132">
    <property type="entry name" value="Hexapep"/>
    <property type="match status" value="1"/>
</dbReference>
<evidence type="ECO:0000256" key="3">
    <source>
        <dbReference type="ARBA" id="ARBA00022737"/>
    </source>
</evidence>
<proteinExistence type="inferred from homology"/>
<dbReference type="RefSeq" id="WP_222837926.1">
    <property type="nucleotide sequence ID" value="NZ_CAAKNU010000016.1"/>
</dbReference>
<dbReference type="Proteomes" id="UP000361836">
    <property type="component" value="Unassembled WGS sequence"/>
</dbReference>
<protein>
    <submittedName>
        <fullName evidence="5">Serine acetyltransferase</fullName>
        <ecNumber evidence="5">2.3.1.30</ecNumber>
    </submittedName>
</protein>
<accession>A0A5K1IEM8</accession>
<dbReference type="InterPro" id="IPR045304">
    <property type="entry name" value="LbH_SAT"/>
</dbReference>
<gene>
    <name evidence="5" type="primary">cysE_2</name>
    <name evidence="5" type="ORF">KCJAJFAP_02187</name>
</gene>
<dbReference type="Gene3D" id="2.160.10.10">
    <property type="entry name" value="Hexapeptide repeat proteins"/>
    <property type="match status" value="1"/>
</dbReference>
<keyword evidence="4 5" id="KW-0012">Acyltransferase</keyword>